<dbReference type="Gene3D" id="3.40.50.1820">
    <property type="entry name" value="alpha/beta hydrolase"/>
    <property type="match status" value="1"/>
</dbReference>
<evidence type="ECO:0000313" key="2">
    <source>
        <dbReference type="Proteomes" id="UP000297966"/>
    </source>
</evidence>
<dbReference type="EMBL" id="SPQT01000091">
    <property type="protein sequence ID" value="TFV35843.1"/>
    <property type="molecule type" value="Genomic_DNA"/>
</dbReference>
<dbReference type="InterPro" id="IPR029058">
    <property type="entry name" value="AB_hydrolase_fold"/>
</dbReference>
<evidence type="ECO:0000313" key="1">
    <source>
        <dbReference type="EMBL" id="TFV35843.1"/>
    </source>
</evidence>
<proteinExistence type="predicted"/>
<dbReference type="SUPFAM" id="SSF53474">
    <property type="entry name" value="alpha/beta-Hydrolases"/>
    <property type="match status" value="1"/>
</dbReference>
<sequence length="436" mass="48141">MRAIIGVGIDVRPHEKAAHPSNESRISSMRCPTLGNFRFRRTVAFGLVGQAEDLLVISPQATNLFGKRWADPKNPHQGAKWMKPTAWLQVTGDLASTRRAAAVFLDNLEEFCGAVDQQNWVARWINIGDAHALDGDLKIKKGAFDRATDAWLCALTAFEVARRLVEQGDARCGEVSAKVEAGIHRLRLSLTQKVERVPIACCEWPEFLAHFVSASRPDLCAPAVICISQEQETGPTLLGRLLPVVIGRGVSVLVVSHDDVSNQWRHQSEMLLSCCLDYLSARPDVDATRVGVYGDGLSAVLATDFAVSDRRVASAVCDGGLWNWSRLQASVRWMTRTAHVAEEEITSARRSRIVRQLRCPILVVADGRGAVSVSEAIKLQADCWAACIDLDLAMPRMARIPTREIENFVASDDCIFGWLEHKLIRNSVGFNQAKLR</sequence>
<dbReference type="OrthoDB" id="217645at2"/>
<accession>A0A4Y9L1A5</accession>
<gene>
    <name evidence="1" type="ORF">E4K65_46305</name>
</gene>
<protein>
    <submittedName>
        <fullName evidence="1">Uncharacterized protein</fullName>
    </submittedName>
</protein>
<comment type="caution">
    <text evidence="1">The sequence shown here is derived from an EMBL/GenBank/DDBJ whole genome shotgun (WGS) entry which is preliminary data.</text>
</comment>
<dbReference type="Proteomes" id="UP000297966">
    <property type="component" value="Unassembled WGS sequence"/>
</dbReference>
<dbReference type="AlphaFoldDB" id="A0A4Y9L1A5"/>
<reference evidence="1 2" key="1">
    <citation type="submission" date="2019-03" db="EMBL/GenBank/DDBJ databases">
        <title>Bradyrhizobium diversity isolated from nodules of Chamaecrista fasciculata.</title>
        <authorList>
            <person name="Klepa M.S."/>
            <person name="Urquiaga M.O."/>
            <person name="Hungria M."/>
            <person name="Delamuta J.R."/>
        </authorList>
    </citation>
    <scope>NUCLEOTIDE SEQUENCE [LARGE SCALE GENOMIC DNA]</scope>
    <source>
        <strain evidence="1 2">CNPSo 3448</strain>
    </source>
</reference>
<name>A0A4Y9L1A5_9BRAD</name>
<dbReference type="RefSeq" id="WP_135179714.1">
    <property type="nucleotide sequence ID" value="NZ_SPQT01000091.1"/>
</dbReference>
<keyword evidence="2" id="KW-1185">Reference proteome</keyword>
<organism evidence="1 2">
    <name type="scientific">Bradyrhizobium niftali</name>
    <dbReference type="NCBI Taxonomy" id="2560055"/>
    <lineage>
        <taxon>Bacteria</taxon>
        <taxon>Pseudomonadati</taxon>
        <taxon>Pseudomonadota</taxon>
        <taxon>Alphaproteobacteria</taxon>
        <taxon>Hyphomicrobiales</taxon>
        <taxon>Nitrobacteraceae</taxon>
        <taxon>Bradyrhizobium</taxon>
    </lineage>
</organism>